<dbReference type="SMART" id="SM00521">
    <property type="entry name" value="CBF"/>
    <property type="match status" value="1"/>
</dbReference>
<dbReference type="PROSITE" id="PS00686">
    <property type="entry name" value="NFYA_HAP2_1"/>
    <property type="match status" value="1"/>
</dbReference>
<gene>
    <name evidence="9" type="ORF">I3842_02G134300</name>
</gene>
<keyword evidence="4" id="KW-0010">Activator</keyword>
<dbReference type="InterPro" id="IPR001289">
    <property type="entry name" value="NFYA"/>
</dbReference>
<dbReference type="PANTHER" id="PTHR12632">
    <property type="entry name" value="TRANSCRIPTION FACTOR NF-Y ALPHA-RELATED"/>
    <property type="match status" value="1"/>
</dbReference>
<sequence length="299" mass="33044">MSVCFVGFEGSRKTYSISSPALCKSPRSRSLSLKMGVPPQHCHNTKQLNFQFQDQDSSSNESNGESYPEVVSMQESHACGRGIVSPQSGYIETKGKPVGGIIKSASPIGAQDFFFLPSQNDYNQSVAHIPFPHADPYFGALLAAAYGSQSIIHPPQIIGMTPTRVPLPLDLTEDEPIYVNSKQYHAILRRRQYRAKLEGQNKLIKDRKPYLHESRHLHALKRARGSGGRFLNTKKLQEDASNASCSDVISASNGDNMLQPPEFRLYSYPSPVGGTRRVHSVDMRGGGCKQHLHLPPILE</sequence>
<evidence type="ECO:0000256" key="2">
    <source>
        <dbReference type="ARBA" id="ARBA00023015"/>
    </source>
</evidence>
<name>A0A922FVH9_CARIL</name>
<accession>A0A922FVH9</accession>
<comment type="caution">
    <text evidence="9">The sequence shown here is derived from an EMBL/GenBank/DDBJ whole genome shotgun (WGS) entry which is preliminary data.</text>
</comment>
<dbReference type="GO" id="GO:0016602">
    <property type="term" value="C:CCAAT-binding factor complex"/>
    <property type="evidence" value="ECO:0007669"/>
    <property type="project" value="InterPro"/>
</dbReference>
<protein>
    <recommendedName>
        <fullName evidence="8">Nuclear transcription factor Y subunit</fullName>
    </recommendedName>
</protein>
<proteinExistence type="inferred from homology"/>
<keyword evidence="2 8" id="KW-0805">Transcription regulation</keyword>
<evidence type="ECO:0000256" key="3">
    <source>
        <dbReference type="ARBA" id="ARBA00023125"/>
    </source>
</evidence>
<dbReference type="AlphaFoldDB" id="A0A922FVH9"/>
<comment type="subcellular location">
    <subcellularLocation>
        <location evidence="1 8">Nucleus</location>
    </subcellularLocation>
</comment>
<keyword evidence="6 8" id="KW-0539">Nucleus</keyword>
<dbReference type="InterPro" id="IPR018362">
    <property type="entry name" value="CCAAT-binding_factor_CS"/>
</dbReference>
<evidence type="ECO:0000313" key="9">
    <source>
        <dbReference type="EMBL" id="KAG6727617.1"/>
    </source>
</evidence>
<evidence type="ECO:0000256" key="1">
    <source>
        <dbReference type="ARBA" id="ARBA00004123"/>
    </source>
</evidence>
<comment type="subunit">
    <text evidence="7">Heterotrimeric transcription factor composed of three components, NF-YA, NF-YB and NF-YC. NF-YB and NF-YC must interact and dimerize for NF-YA association and DNA binding.</text>
</comment>
<dbReference type="Pfam" id="PF02045">
    <property type="entry name" value="CBFB_NFYA"/>
    <property type="match status" value="1"/>
</dbReference>
<evidence type="ECO:0000256" key="4">
    <source>
        <dbReference type="ARBA" id="ARBA00023159"/>
    </source>
</evidence>
<dbReference type="EMBL" id="CM031826">
    <property type="protein sequence ID" value="KAG6727617.1"/>
    <property type="molecule type" value="Genomic_DNA"/>
</dbReference>
<dbReference type="PROSITE" id="PS51152">
    <property type="entry name" value="NFYA_HAP2_2"/>
    <property type="match status" value="1"/>
</dbReference>
<dbReference type="GO" id="GO:0003700">
    <property type="term" value="F:DNA-binding transcription factor activity"/>
    <property type="evidence" value="ECO:0007669"/>
    <property type="project" value="UniProtKB-UniRule"/>
</dbReference>
<comment type="similarity">
    <text evidence="8">Belongs to the NFYA/HAP2 subunit family.</text>
</comment>
<organism evidence="9 10">
    <name type="scientific">Carya illinoinensis</name>
    <name type="common">Pecan</name>
    <dbReference type="NCBI Taxonomy" id="32201"/>
    <lineage>
        <taxon>Eukaryota</taxon>
        <taxon>Viridiplantae</taxon>
        <taxon>Streptophyta</taxon>
        <taxon>Embryophyta</taxon>
        <taxon>Tracheophyta</taxon>
        <taxon>Spermatophyta</taxon>
        <taxon>Magnoliopsida</taxon>
        <taxon>eudicotyledons</taxon>
        <taxon>Gunneridae</taxon>
        <taxon>Pentapetalae</taxon>
        <taxon>rosids</taxon>
        <taxon>fabids</taxon>
        <taxon>Fagales</taxon>
        <taxon>Juglandaceae</taxon>
        <taxon>Carya</taxon>
    </lineage>
</organism>
<keyword evidence="5 8" id="KW-0804">Transcription</keyword>
<dbReference type="Proteomes" id="UP000811246">
    <property type="component" value="Chromosome 2"/>
</dbReference>
<evidence type="ECO:0000256" key="6">
    <source>
        <dbReference type="ARBA" id="ARBA00023242"/>
    </source>
</evidence>
<reference evidence="9" key="1">
    <citation type="submission" date="2021-01" db="EMBL/GenBank/DDBJ databases">
        <authorList>
            <person name="Lovell J.T."/>
            <person name="Bentley N."/>
            <person name="Bhattarai G."/>
            <person name="Jenkins J.W."/>
            <person name="Sreedasyam A."/>
            <person name="Alarcon Y."/>
            <person name="Bock C."/>
            <person name="Boston L."/>
            <person name="Carlson J."/>
            <person name="Cervantes K."/>
            <person name="Clermont K."/>
            <person name="Krom N."/>
            <person name="Kubenka K."/>
            <person name="Mamidi S."/>
            <person name="Mattison C."/>
            <person name="Monteros M."/>
            <person name="Pisani C."/>
            <person name="Plott C."/>
            <person name="Rajasekar S."/>
            <person name="Rhein H.S."/>
            <person name="Rohla C."/>
            <person name="Song M."/>
            <person name="Hilaire R.S."/>
            <person name="Shu S."/>
            <person name="Wells L."/>
            <person name="Wang X."/>
            <person name="Webber J."/>
            <person name="Heerema R.J."/>
            <person name="Klein P."/>
            <person name="Conner P."/>
            <person name="Grauke L."/>
            <person name="Grimwood J."/>
            <person name="Schmutz J."/>
            <person name="Randall J.J."/>
        </authorList>
    </citation>
    <scope>NUCLEOTIDE SEQUENCE</scope>
    <source>
        <tissue evidence="9">Leaf</tissue>
    </source>
</reference>
<comment type="function">
    <text evidence="8">Component of the sequence-specific heterotrimeric transcription factor (NF-Y) which specifically recognizes a 5'-CCAAT-3' box motif found in the promoters of its target genes.</text>
</comment>
<dbReference type="GO" id="GO:0003677">
    <property type="term" value="F:DNA binding"/>
    <property type="evidence" value="ECO:0007669"/>
    <property type="project" value="UniProtKB-KW"/>
</dbReference>
<keyword evidence="3 8" id="KW-0238">DNA-binding</keyword>
<evidence type="ECO:0000256" key="7">
    <source>
        <dbReference type="ARBA" id="ARBA00025911"/>
    </source>
</evidence>
<evidence type="ECO:0000256" key="5">
    <source>
        <dbReference type="ARBA" id="ARBA00023163"/>
    </source>
</evidence>
<evidence type="ECO:0000256" key="8">
    <source>
        <dbReference type="RuleBase" id="RU367155"/>
    </source>
</evidence>
<evidence type="ECO:0000313" key="10">
    <source>
        <dbReference type="Proteomes" id="UP000811246"/>
    </source>
</evidence>